<dbReference type="EMBL" id="JABEPP010000005">
    <property type="protein sequence ID" value="NNM74171.1"/>
    <property type="molecule type" value="Genomic_DNA"/>
</dbReference>
<protein>
    <submittedName>
        <fullName evidence="3">Nitrile hydratase subunit alpha</fullName>
    </submittedName>
</protein>
<dbReference type="AlphaFoldDB" id="A0A849IA38"/>
<proteinExistence type="predicted"/>
<evidence type="ECO:0000313" key="3">
    <source>
        <dbReference type="EMBL" id="NNM74171.1"/>
    </source>
</evidence>
<dbReference type="GO" id="GO:0046914">
    <property type="term" value="F:transition metal ion binding"/>
    <property type="evidence" value="ECO:0007669"/>
    <property type="project" value="InterPro"/>
</dbReference>
<evidence type="ECO:0000259" key="2">
    <source>
        <dbReference type="Pfam" id="PF02979"/>
    </source>
</evidence>
<feature type="domain" description="Nitrile hydratase alpha/Thiocyanate hydrolase gamma" evidence="2">
    <location>
        <begin position="15"/>
        <end position="189"/>
    </location>
</feature>
<gene>
    <name evidence="3" type="ORF">HJG44_17505</name>
</gene>
<dbReference type="GO" id="GO:0003824">
    <property type="term" value="F:catalytic activity"/>
    <property type="evidence" value="ECO:0007669"/>
    <property type="project" value="InterPro"/>
</dbReference>
<dbReference type="RefSeq" id="WP_171219636.1">
    <property type="nucleotide sequence ID" value="NZ_JABEPP010000005.1"/>
</dbReference>
<keyword evidence="4" id="KW-1185">Reference proteome</keyword>
<dbReference type="SUPFAM" id="SSF56209">
    <property type="entry name" value="Nitrile hydratase alpha chain"/>
    <property type="match status" value="1"/>
</dbReference>
<comment type="caution">
    <text evidence="3">The sequence shown here is derived from an EMBL/GenBank/DDBJ whole genome shotgun (WGS) entry which is preliminary data.</text>
</comment>
<accession>A0A849IA38</accession>
<dbReference type="Gene3D" id="3.90.330.10">
    <property type="entry name" value="Nitrile hydratase alpha /Thiocyanate hydrolase gamma"/>
    <property type="match status" value="1"/>
</dbReference>
<reference evidence="3 4" key="1">
    <citation type="submission" date="2020-04" db="EMBL/GenBank/DDBJ databases">
        <title>Enterovirga sp. isolate from soil.</title>
        <authorList>
            <person name="Chea S."/>
            <person name="Kim D.-U."/>
        </authorList>
    </citation>
    <scope>NUCLEOTIDE SEQUENCE [LARGE SCALE GENOMIC DNA]</scope>
    <source>
        <strain evidence="3 4">DB1703</strain>
    </source>
</reference>
<evidence type="ECO:0000313" key="4">
    <source>
        <dbReference type="Proteomes" id="UP000564885"/>
    </source>
</evidence>
<dbReference type="InterPro" id="IPR036648">
    <property type="entry name" value="CN_Hdrase_a/SCN_Hdrase_g_sf"/>
</dbReference>
<dbReference type="InterPro" id="IPR004232">
    <property type="entry name" value="CN_Hdrtase_a/SCN_Hdrlase_g"/>
</dbReference>
<dbReference type="Pfam" id="PF02979">
    <property type="entry name" value="NHase_alpha"/>
    <property type="match status" value="1"/>
</dbReference>
<name>A0A849IA38_9HYPH</name>
<keyword evidence="1" id="KW-0479">Metal-binding</keyword>
<organism evidence="3 4">
    <name type="scientific">Enterovirga aerilata</name>
    <dbReference type="NCBI Taxonomy" id="2730920"/>
    <lineage>
        <taxon>Bacteria</taxon>
        <taxon>Pseudomonadati</taxon>
        <taxon>Pseudomonadota</taxon>
        <taxon>Alphaproteobacteria</taxon>
        <taxon>Hyphomicrobiales</taxon>
        <taxon>Methylobacteriaceae</taxon>
        <taxon>Enterovirga</taxon>
    </lineage>
</organism>
<sequence length="208" mass="23157">MKPEVASAEAVLLLDTVVEHLKKRGLLTEAELEARIRAASIASPRHGAQLVAKAWTDPHFKELLLRDGTAAAEQLGFFPAGGPPVGVLENTSEVHNLVVCTLCSCYPRWLLGYPRDWYKSSTYRARAVRSPRALLREWGIDLAPEVQIRVVDSTADYRWMVLPMRPDWTRDWSEEQLIDIVTPDSLVGADLPRIDRGETSGSGVRTAL</sequence>
<evidence type="ECO:0000256" key="1">
    <source>
        <dbReference type="ARBA" id="ARBA00022723"/>
    </source>
</evidence>
<dbReference type="Proteomes" id="UP000564885">
    <property type="component" value="Unassembled WGS sequence"/>
</dbReference>